<dbReference type="PROSITE" id="PS50016">
    <property type="entry name" value="ZF_PHD_2"/>
    <property type="match status" value="1"/>
</dbReference>
<dbReference type="Proteomes" id="UP000292447">
    <property type="component" value="Chromosome I"/>
</dbReference>
<dbReference type="PANTHER" id="PTHR47636:SF1">
    <property type="entry name" value="TRANSCRIPTIONAL REGULATORY PROTEIN RCO1"/>
    <property type="match status" value="1"/>
</dbReference>
<dbReference type="SMART" id="SM00249">
    <property type="entry name" value="PHD"/>
    <property type="match status" value="2"/>
</dbReference>
<dbReference type="PANTHER" id="PTHR47636">
    <property type="entry name" value="TRANSCRIPTIONAL REGULATORY PROTEIN RCO1"/>
    <property type="match status" value="1"/>
</dbReference>
<dbReference type="Pfam" id="PF00628">
    <property type="entry name" value="PHD"/>
    <property type="match status" value="1"/>
</dbReference>
<accession>A0A4V1ADM1</accession>
<feature type="region of interest" description="Disordered" evidence="5">
    <location>
        <begin position="1"/>
        <end position="173"/>
    </location>
</feature>
<dbReference type="InterPro" id="IPR011011">
    <property type="entry name" value="Znf_FYVE_PHD"/>
</dbReference>
<dbReference type="InterPro" id="IPR001965">
    <property type="entry name" value="Znf_PHD"/>
</dbReference>
<reference evidence="8" key="1">
    <citation type="submission" date="2019-03" db="EMBL/GenBank/DDBJ databases">
        <title>Snf2 controls pulcherriminic acid biosynthesis and connects pigmentation and antifungal activity of the yeast Metschnikowia pulcherrima.</title>
        <authorList>
            <person name="Gore-Lloyd D."/>
            <person name="Sumann I."/>
            <person name="Brachmann A.O."/>
            <person name="Schneeberger K."/>
            <person name="Ortiz-Merino R.A."/>
            <person name="Moreno-Beltran M."/>
            <person name="Schlaefli M."/>
            <person name="Kirner P."/>
            <person name="Santos Kron A."/>
            <person name="Wolfe K.H."/>
            <person name="Piel J."/>
            <person name="Ahrens C.H."/>
            <person name="Henk D."/>
            <person name="Freimoser F.M."/>
        </authorList>
    </citation>
    <scope>NUCLEOTIDE SEQUENCE [LARGE SCALE GENOMIC DNA]</scope>
    <source>
        <strain evidence="8">APC 1.2</strain>
    </source>
</reference>
<evidence type="ECO:0000313" key="7">
    <source>
        <dbReference type="EMBL" id="QBM86193.1"/>
    </source>
</evidence>
<organism evidence="7 8">
    <name type="scientific">Metschnikowia aff. pulcherrima</name>
    <dbReference type="NCBI Taxonomy" id="2163413"/>
    <lineage>
        <taxon>Eukaryota</taxon>
        <taxon>Fungi</taxon>
        <taxon>Dikarya</taxon>
        <taxon>Ascomycota</taxon>
        <taxon>Saccharomycotina</taxon>
        <taxon>Pichiomycetes</taxon>
        <taxon>Metschnikowiaceae</taxon>
        <taxon>Metschnikowia</taxon>
    </lineage>
</organism>
<evidence type="ECO:0000259" key="6">
    <source>
        <dbReference type="PROSITE" id="PS50016"/>
    </source>
</evidence>
<dbReference type="SUPFAM" id="SSF57903">
    <property type="entry name" value="FYVE/PHD zinc finger"/>
    <property type="match status" value="2"/>
</dbReference>
<evidence type="ECO:0000256" key="2">
    <source>
        <dbReference type="ARBA" id="ARBA00022771"/>
    </source>
</evidence>
<dbReference type="InterPro" id="IPR019787">
    <property type="entry name" value="Znf_PHD-finger"/>
</dbReference>
<sequence length="708" mass="78551">MGPKKALGSVKPRSKKATSKSGPEIVKNGEETENLEKPKRGRKKGTKLAENAEQPRQKRAYKPREKKQSLILSLQSSPHIKEQLTKAQKVPLLQRIPDLTPGSRHATGKPGSGTFTEPELAEPKPGFSGHPLETFPPEKVKRAAVSLGRGRKARLAQARTPENGASEEEIAEKEKTYQKSLQTAKLEHLTGDLSVRADVGKITKKRGRPRSNGESTTIEIPPTPKLDLKAHGSPGFSVKRIKIILPKRSNALLGNSAPPPVEDSLDANENDDLCLACGGTGVFICCDLCPKLFHLLCCNPPLRDVPEENWNCNSCNARTGASPRKVWHDLGMFGPLVNSSHGRDPIEFRLPKRLRDNTFIGVSTGDNHAYSDTLVKPELSYSKANGAQISGYNKDEALDIDDLYDKDGVPYLCHKCGLSGLQHRALAFCDYCPLQWHLDCLPYPMCLAKTKGQKWRCPGHVEALIPSLWLERRSFKDALVLDAAAHNNFLRFAHANNFVVKHAEQPYLEKNMLLQEYEQFQTRSFLSSGTELTDNLKEPEDSDDDTDLGTKVTPPYLQNVCVGDRVGAKTSAQLTKLLLMTNADDPEQRPFVYRVPEQQLLLDFSARVKLERRGILQGIQEYEELITVDKKKDLDAVRALLTFHDRAYPTVGKGLQNGTSANSEGFLKSSKEGSAEETIPRAELDELRAIRRQIQAKGKDALLNFLAS</sequence>
<dbReference type="InterPro" id="IPR052819">
    <property type="entry name" value="Chromatin_regulatory_protein"/>
</dbReference>
<evidence type="ECO:0000256" key="1">
    <source>
        <dbReference type="ARBA" id="ARBA00022723"/>
    </source>
</evidence>
<evidence type="ECO:0000256" key="3">
    <source>
        <dbReference type="ARBA" id="ARBA00022833"/>
    </source>
</evidence>
<feature type="region of interest" description="Disordered" evidence="5">
    <location>
        <begin position="205"/>
        <end position="231"/>
    </location>
</feature>
<dbReference type="AlphaFoldDB" id="A0A4V1ADM1"/>
<keyword evidence="1" id="KW-0479">Metal-binding</keyword>
<dbReference type="EMBL" id="CP034456">
    <property type="protein sequence ID" value="QBM86193.1"/>
    <property type="molecule type" value="Genomic_DNA"/>
</dbReference>
<dbReference type="Gene3D" id="3.30.40.10">
    <property type="entry name" value="Zinc/RING finger domain, C3HC4 (zinc finger)"/>
    <property type="match status" value="2"/>
</dbReference>
<dbReference type="GO" id="GO:0006357">
    <property type="term" value="P:regulation of transcription by RNA polymerase II"/>
    <property type="evidence" value="ECO:0007669"/>
    <property type="project" value="TreeGrafter"/>
</dbReference>
<feature type="region of interest" description="Disordered" evidence="5">
    <location>
        <begin position="531"/>
        <end position="550"/>
    </location>
</feature>
<evidence type="ECO:0000256" key="5">
    <source>
        <dbReference type="SAM" id="MobiDB-lite"/>
    </source>
</evidence>
<dbReference type="GO" id="GO:0032221">
    <property type="term" value="C:Rpd3S complex"/>
    <property type="evidence" value="ECO:0007669"/>
    <property type="project" value="TreeGrafter"/>
</dbReference>
<evidence type="ECO:0000256" key="4">
    <source>
        <dbReference type="PROSITE-ProRule" id="PRU00146"/>
    </source>
</evidence>
<proteinExistence type="predicted"/>
<dbReference type="InterPro" id="IPR013083">
    <property type="entry name" value="Znf_RING/FYVE/PHD"/>
</dbReference>
<feature type="domain" description="PHD-type" evidence="6">
    <location>
        <begin position="271"/>
        <end position="318"/>
    </location>
</feature>
<dbReference type="InterPro" id="IPR019786">
    <property type="entry name" value="Zinc_finger_PHD-type_CS"/>
</dbReference>
<evidence type="ECO:0000313" key="8">
    <source>
        <dbReference type="Proteomes" id="UP000292447"/>
    </source>
</evidence>
<name>A0A4V1ADM1_9ASCO</name>
<dbReference type="STRING" id="2163413.A0A4V1ADM1"/>
<keyword evidence="8" id="KW-1185">Reference proteome</keyword>
<dbReference type="GO" id="GO:0008270">
    <property type="term" value="F:zinc ion binding"/>
    <property type="evidence" value="ECO:0007669"/>
    <property type="project" value="UniProtKB-KW"/>
</dbReference>
<protein>
    <submittedName>
        <fullName evidence="7">PHD-finger</fullName>
    </submittedName>
</protein>
<keyword evidence="3" id="KW-0862">Zinc</keyword>
<feature type="compositionally biased region" description="Basic and acidic residues" evidence="5">
    <location>
        <begin position="27"/>
        <end position="38"/>
    </location>
</feature>
<keyword evidence="2 4" id="KW-0863">Zinc-finger</keyword>
<dbReference type="PROSITE" id="PS01359">
    <property type="entry name" value="ZF_PHD_1"/>
    <property type="match status" value="1"/>
</dbReference>
<gene>
    <name evidence="7" type="primary">MPUL0A08290</name>
    <name evidence="7" type="ORF">METSCH_A08290</name>
</gene>